<dbReference type="CDD" id="cd02209">
    <property type="entry name" value="cupin_XRE_C"/>
    <property type="match status" value="1"/>
</dbReference>
<keyword evidence="4" id="KW-1185">Reference proteome</keyword>
<protein>
    <submittedName>
        <fullName evidence="3">Transcriptional regulator, XRE family with cupin sensor</fullName>
    </submittedName>
</protein>
<dbReference type="GO" id="GO:0003677">
    <property type="term" value="F:DNA binding"/>
    <property type="evidence" value="ECO:0007669"/>
    <property type="project" value="UniProtKB-KW"/>
</dbReference>
<dbReference type="SUPFAM" id="SSF51182">
    <property type="entry name" value="RmlC-like cupins"/>
    <property type="match status" value="1"/>
</dbReference>
<dbReference type="AlphaFoldDB" id="A0A1H4BP80"/>
<dbReference type="STRING" id="37625.SAMN05660420_02307"/>
<dbReference type="OrthoDB" id="9805356at2"/>
<dbReference type="PROSITE" id="PS50943">
    <property type="entry name" value="HTH_CROC1"/>
    <property type="match status" value="1"/>
</dbReference>
<proteinExistence type="predicted"/>
<dbReference type="Proteomes" id="UP000199409">
    <property type="component" value="Unassembled WGS sequence"/>
</dbReference>
<dbReference type="SMART" id="SM00530">
    <property type="entry name" value="HTH_XRE"/>
    <property type="match status" value="1"/>
</dbReference>
<dbReference type="Pfam" id="PF01381">
    <property type="entry name" value="HTH_3"/>
    <property type="match status" value="1"/>
</dbReference>
<dbReference type="RefSeq" id="WP_092348477.1">
    <property type="nucleotide sequence ID" value="NZ_FNQN01000006.1"/>
</dbReference>
<gene>
    <name evidence="3" type="ORF">SAMN05660420_02307</name>
</gene>
<dbReference type="CDD" id="cd00093">
    <property type="entry name" value="HTH_XRE"/>
    <property type="match status" value="1"/>
</dbReference>
<evidence type="ECO:0000256" key="1">
    <source>
        <dbReference type="ARBA" id="ARBA00023125"/>
    </source>
</evidence>
<dbReference type="GO" id="GO:0003700">
    <property type="term" value="F:DNA-binding transcription factor activity"/>
    <property type="evidence" value="ECO:0007669"/>
    <property type="project" value="TreeGrafter"/>
</dbReference>
<evidence type="ECO:0000313" key="3">
    <source>
        <dbReference type="EMBL" id="SEA49939.1"/>
    </source>
</evidence>
<feature type="domain" description="HTH cro/C1-type" evidence="2">
    <location>
        <begin position="11"/>
        <end position="65"/>
    </location>
</feature>
<dbReference type="InterPro" id="IPR050807">
    <property type="entry name" value="TransReg_Diox_bact_type"/>
</dbReference>
<keyword evidence="1" id="KW-0238">DNA-binding</keyword>
<organism evidence="3 4">
    <name type="scientific">Desulfuromusa kysingii</name>
    <dbReference type="NCBI Taxonomy" id="37625"/>
    <lineage>
        <taxon>Bacteria</taxon>
        <taxon>Pseudomonadati</taxon>
        <taxon>Thermodesulfobacteriota</taxon>
        <taxon>Desulfuromonadia</taxon>
        <taxon>Desulfuromonadales</taxon>
        <taxon>Geopsychrobacteraceae</taxon>
        <taxon>Desulfuromusa</taxon>
    </lineage>
</organism>
<evidence type="ECO:0000259" key="2">
    <source>
        <dbReference type="PROSITE" id="PS50943"/>
    </source>
</evidence>
<dbReference type="PANTHER" id="PTHR46797:SF1">
    <property type="entry name" value="METHYLPHOSPHONATE SYNTHASE"/>
    <property type="match status" value="1"/>
</dbReference>
<dbReference type="InterPro" id="IPR013096">
    <property type="entry name" value="Cupin_2"/>
</dbReference>
<reference evidence="3 4" key="1">
    <citation type="submission" date="2016-10" db="EMBL/GenBank/DDBJ databases">
        <authorList>
            <person name="de Groot N.N."/>
        </authorList>
    </citation>
    <scope>NUCLEOTIDE SEQUENCE [LARGE SCALE GENOMIC DNA]</scope>
    <source>
        <strain evidence="3 4">DSM 7343</strain>
    </source>
</reference>
<name>A0A1H4BP80_9BACT</name>
<dbReference type="Gene3D" id="2.60.120.10">
    <property type="entry name" value="Jelly Rolls"/>
    <property type="match status" value="1"/>
</dbReference>
<dbReference type="EMBL" id="FNQN01000006">
    <property type="protein sequence ID" value="SEA49939.1"/>
    <property type="molecule type" value="Genomic_DNA"/>
</dbReference>
<dbReference type="InterPro" id="IPR011051">
    <property type="entry name" value="RmlC_Cupin_sf"/>
</dbReference>
<dbReference type="InterPro" id="IPR010982">
    <property type="entry name" value="Lambda_DNA-bd_dom_sf"/>
</dbReference>
<dbReference type="Gene3D" id="1.10.260.40">
    <property type="entry name" value="lambda repressor-like DNA-binding domains"/>
    <property type="match status" value="1"/>
</dbReference>
<dbReference type="PANTHER" id="PTHR46797">
    <property type="entry name" value="HTH-TYPE TRANSCRIPTIONAL REGULATOR"/>
    <property type="match status" value="1"/>
</dbReference>
<sequence length="188" mass="21499">MQVKKIVGKKLKEIRLKHDLTIQILADKSQVSSNMISRIERGLTIPSVEILMRLANVFDKSINYFVEDVSSSHEVVFTRTGGRDKTVYDDEHNMHTESFTSGLRDPQFMSFYCTVQKGGKSGESNMYHPGDELIYILEGHLKMTVTDEVYLLEAGDSLCFKSHLPHRWENIGDQEAKVIWTLSPFTII</sequence>
<dbReference type="InterPro" id="IPR001387">
    <property type="entry name" value="Cro/C1-type_HTH"/>
</dbReference>
<accession>A0A1H4BP80</accession>
<dbReference type="GO" id="GO:0005829">
    <property type="term" value="C:cytosol"/>
    <property type="evidence" value="ECO:0007669"/>
    <property type="project" value="TreeGrafter"/>
</dbReference>
<dbReference type="InterPro" id="IPR014710">
    <property type="entry name" value="RmlC-like_jellyroll"/>
</dbReference>
<evidence type="ECO:0000313" key="4">
    <source>
        <dbReference type="Proteomes" id="UP000199409"/>
    </source>
</evidence>
<dbReference type="Pfam" id="PF07883">
    <property type="entry name" value="Cupin_2"/>
    <property type="match status" value="1"/>
</dbReference>
<dbReference type="SUPFAM" id="SSF47413">
    <property type="entry name" value="lambda repressor-like DNA-binding domains"/>
    <property type="match status" value="1"/>
</dbReference>